<proteinExistence type="predicted"/>
<dbReference type="Proteomes" id="UP000095614">
    <property type="component" value="Unassembled WGS sequence"/>
</dbReference>
<evidence type="ECO:0000313" key="2">
    <source>
        <dbReference type="EMBL" id="MDC1879899.1"/>
    </source>
</evidence>
<dbReference type="AlphaFoldDB" id="A0A174KFH3"/>
<protein>
    <submittedName>
        <fullName evidence="1">Uncharacterized protein</fullName>
    </submittedName>
</protein>
<dbReference type="EMBL" id="JAQNSG010000006">
    <property type="protein sequence ID" value="MDC1879899.1"/>
    <property type="molecule type" value="Genomic_DNA"/>
</dbReference>
<evidence type="ECO:0000313" key="3">
    <source>
        <dbReference type="Proteomes" id="UP000095614"/>
    </source>
</evidence>
<sequence>MVTIKNKEYGSNISLAAICNSLCKAEHQLLEEFVTVGANAYVVRNTQNSL</sequence>
<dbReference type="EMBL" id="CZAF01000007">
    <property type="protein sequence ID" value="CUP08009.1"/>
    <property type="molecule type" value="Genomic_DNA"/>
</dbReference>
<dbReference type="GeneID" id="99752494"/>
<evidence type="ECO:0000313" key="1">
    <source>
        <dbReference type="EMBL" id="CUP08009.1"/>
    </source>
</evidence>
<organism evidence="1 3">
    <name type="scientific">Bacteroides uniformis</name>
    <dbReference type="NCBI Taxonomy" id="820"/>
    <lineage>
        <taxon>Bacteria</taxon>
        <taxon>Pseudomonadati</taxon>
        <taxon>Bacteroidota</taxon>
        <taxon>Bacteroidia</taxon>
        <taxon>Bacteroidales</taxon>
        <taxon>Bacteroidaceae</taxon>
        <taxon>Bacteroides</taxon>
    </lineage>
</organism>
<dbReference type="RefSeq" id="WP_005827578.1">
    <property type="nucleotide sequence ID" value="NZ_CAXSKL010000007.1"/>
</dbReference>
<reference evidence="1 3" key="1">
    <citation type="submission" date="2015-09" db="EMBL/GenBank/DDBJ databases">
        <authorList>
            <consortium name="Pathogen Informatics"/>
        </authorList>
    </citation>
    <scope>NUCLEOTIDE SEQUENCE [LARGE SCALE GENOMIC DNA]</scope>
    <source>
        <strain evidence="1 3">2789STDY5834847</strain>
    </source>
</reference>
<gene>
    <name evidence="1" type="ORF">ERS852462_02525</name>
    <name evidence="2" type="ORF">POZ24_07635</name>
</gene>
<name>A0A174KFH3_BACUN</name>
<accession>A0A174KFH3</accession>
<reference evidence="2" key="2">
    <citation type="submission" date="2022-10" db="EMBL/GenBank/DDBJ databases">
        <title>Human gut microbiome strain richness.</title>
        <authorList>
            <person name="Chen-Liaw A."/>
        </authorList>
    </citation>
    <scope>NUCLEOTIDE SEQUENCE</scope>
    <source>
        <strain evidence="2">1001713st2_A4_1001713B170214_170313</strain>
    </source>
</reference>
<dbReference type="Proteomes" id="UP001213309">
    <property type="component" value="Unassembled WGS sequence"/>
</dbReference>